<evidence type="ECO:0000256" key="2">
    <source>
        <dbReference type="ARBA" id="ARBA00007581"/>
    </source>
</evidence>
<comment type="similarity">
    <text evidence="2">Belongs to the DODA-type extradiol aromatic ring-opening dioxygenase family.</text>
</comment>
<comment type="caution">
    <text evidence="8">The sequence shown here is derived from an EMBL/GenBank/DDBJ whole genome shotgun (WGS) entry which is preliminary data.</text>
</comment>
<dbReference type="EMBL" id="SMYO01000004">
    <property type="protein sequence ID" value="TDK62428.1"/>
    <property type="molecule type" value="Genomic_DNA"/>
</dbReference>
<keyword evidence="4" id="KW-0862">Zinc</keyword>
<dbReference type="AlphaFoldDB" id="A0A4R5VU23"/>
<comment type="cofactor">
    <cofactor evidence="1">
        <name>Zn(2+)</name>
        <dbReference type="ChEBI" id="CHEBI:29105"/>
    </cofactor>
</comment>
<gene>
    <name evidence="8" type="ORF">E2K98_10305</name>
    <name evidence="7" type="ORF">RCG21_27925</name>
</gene>
<proteinExistence type="inferred from homology"/>
<evidence type="ECO:0000256" key="4">
    <source>
        <dbReference type="ARBA" id="ARBA00022833"/>
    </source>
</evidence>
<dbReference type="GO" id="GO:0008198">
    <property type="term" value="F:ferrous iron binding"/>
    <property type="evidence" value="ECO:0007669"/>
    <property type="project" value="InterPro"/>
</dbReference>
<evidence type="ECO:0000313" key="7">
    <source>
        <dbReference type="EMBL" id="MDQ6600104.1"/>
    </source>
</evidence>
<dbReference type="Gene3D" id="3.40.830.10">
    <property type="entry name" value="LigB-like"/>
    <property type="match status" value="1"/>
</dbReference>
<dbReference type="CDD" id="cd07363">
    <property type="entry name" value="45_DOPA_Dioxygenase"/>
    <property type="match status" value="1"/>
</dbReference>
<protein>
    <submittedName>
        <fullName evidence="7 8">Dioxygenase</fullName>
        <ecNumber evidence="7">1.13.-.-</ecNumber>
    </submittedName>
</protein>
<dbReference type="EC" id="1.13.-.-" evidence="7"/>
<evidence type="ECO:0000256" key="1">
    <source>
        <dbReference type="ARBA" id="ARBA00001947"/>
    </source>
</evidence>
<evidence type="ECO:0000313" key="8">
    <source>
        <dbReference type="EMBL" id="TDK62428.1"/>
    </source>
</evidence>
<dbReference type="Proteomes" id="UP001178888">
    <property type="component" value="Unassembled WGS sequence"/>
</dbReference>
<feature type="domain" description="Extradiol ring-cleavage dioxygenase class III enzyme subunit B" evidence="6">
    <location>
        <begin position="5"/>
        <end position="249"/>
    </location>
</feature>
<evidence type="ECO:0000256" key="5">
    <source>
        <dbReference type="ARBA" id="ARBA00023002"/>
    </source>
</evidence>
<reference evidence="7" key="2">
    <citation type="submission" date="2023-08" db="EMBL/GenBank/DDBJ databases">
        <title>Nitrogen cycling bacteria in agricultural field soils.</title>
        <authorList>
            <person name="Jang J."/>
        </authorList>
    </citation>
    <scope>NUCLEOTIDE SEQUENCE</scope>
    <source>
        <strain evidence="7">PS3-36</strain>
    </source>
</reference>
<accession>A0A4R5VU23</accession>
<dbReference type="SUPFAM" id="SSF53213">
    <property type="entry name" value="LigB-like"/>
    <property type="match status" value="1"/>
</dbReference>
<evidence type="ECO:0000256" key="3">
    <source>
        <dbReference type="ARBA" id="ARBA00022723"/>
    </source>
</evidence>
<keyword evidence="10" id="KW-1185">Reference proteome</keyword>
<dbReference type="InterPro" id="IPR014436">
    <property type="entry name" value="Extradiol_dOase_DODA"/>
</dbReference>
<dbReference type="GO" id="GO:0008270">
    <property type="term" value="F:zinc ion binding"/>
    <property type="evidence" value="ECO:0007669"/>
    <property type="project" value="InterPro"/>
</dbReference>
<organism evidence="8 9">
    <name type="scientific">Bacillus salipaludis</name>
    <dbReference type="NCBI Taxonomy" id="2547811"/>
    <lineage>
        <taxon>Bacteria</taxon>
        <taxon>Bacillati</taxon>
        <taxon>Bacillota</taxon>
        <taxon>Bacilli</taxon>
        <taxon>Bacillales</taxon>
        <taxon>Bacillaceae</taxon>
        <taxon>Bacillus</taxon>
    </lineage>
</organism>
<evidence type="ECO:0000313" key="9">
    <source>
        <dbReference type="Proteomes" id="UP000295132"/>
    </source>
</evidence>
<dbReference type="PIRSF" id="PIRSF006157">
    <property type="entry name" value="Doxgns_DODA"/>
    <property type="match status" value="1"/>
</dbReference>
<dbReference type="Pfam" id="PF02900">
    <property type="entry name" value="LigB"/>
    <property type="match status" value="1"/>
</dbReference>
<name>A0A4R5VU23_9BACI</name>
<dbReference type="EMBL" id="JAVGVR010000001">
    <property type="protein sequence ID" value="MDQ6600104.1"/>
    <property type="molecule type" value="Genomic_DNA"/>
</dbReference>
<dbReference type="Proteomes" id="UP000295132">
    <property type="component" value="Unassembled WGS sequence"/>
</dbReference>
<dbReference type="PANTHER" id="PTHR30096">
    <property type="entry name" value="4,5-DOPA DIOXYGENASE EXTRADIOL-LIKE PROTEIN"/>
    <property type="match status" value="1"/>
</dbReference>
<sequence>MLPSLFLAHGSPMLAIEDNNYTRFLEKLGQQYHPKAIVIFTAHWEAETLTISSLDESYETIYDFYGFPPELYEIKYPAKGSTKLASYLKDRLAQAGIPSNLDTKRGLDHGSWTMLSKMYPNADIPVIQVSVHPFLPPEMQYKIGEALKGIGQEEILVIGSGVTVHNLRIVHWGQKEPEPWAVAFDGWLLEKIEKQDLASLFEYEKQAPNAKTAVPRPEHFVPFFIAMGSGNGLDQVQPIYRDYEFGTLSYLCMKF</sequence>
<dbReference type="PANTHER" id="PTHR30096:SF0">
    <property type="entry name" value="4,5-DOPA DIOXYGENASE EXTRADIOL-LIKE PROTEIN"/>
    <property type="match status" value="1"/>
</dbReference>
<dbReference type="RefSeq" id="WP_133334145.1">
    <property type="nucleotide sequence ID" value="NZ_JAVGVR010000001.1"/>
</dbReference>
<dbReference type="InterPro" id="IPR004183">
    <property type="entry name" value="Xdiol_dOase_suB"/>
</dbReference>
<keyword evidence="5 7" id="KW-0560">Oxidoreductase</keyword>
<keyword evidence="8" id="KW-0223">Dioxygenase</keyword>
<evidence type="ECO:0000313" key="10">
    <source>
        <dbReference type="Proteomes" id="UP001178888"/>
    </source>
</evidence>
<keyword evidence="3" id="KW-0479">Metal-binding</keyword>
<dbReference type="GO" id="GO:0016702">
    <property type="term" value="F:oxidoreductase activity, acting on single donors with incorporation of molecular oxygen, incorporation of two atoms of oxygen"/>
    <property type="evidence" value="ECO:0007669"/>
    <property type="project" value="UniProtKB-ARBA"/>
</dbReference>
<reference evidence="8 9" key="1">
    <citation type="submission" date="2019-03" db="EMBL/GenBank/DDBJ databases">
        <title>Bacillus niacini sp. nov. a Nicotinate-Metabolizing Mesophile Isolated from Soil.</title>
        <authorList>
            <person name="Zhang G."/>
        </authorList>
    </citation>
    <scope>NUCLEOTIDE SEQUENCE [LARGE SCALE GENOMIC DNA]</scope>
    <source>
        <strain evidence="8 9">WN066</strain>
    </source>
</reference>
<evidence type="ECO:0000259" key="6">
    <source>
        <dbReference type="Pfam" id="PF02900"/>
    </source>
</evidence>